<keyword evidence="3 7" id="KW-0812">Transmembrane</keyword>
<dbReference type="InterPro" id="IPR006153">
    <property type="entry name" value="Cation/H_exchanger_TM"/>
</dbReference>
<protein>
    <recommendedName>
        <fullName evidence="8">Cation/H+ exchanger transmembrane domain-containing protein</fullName>
    </recommendedName>
</protein>
<feature type="transmembrane region" description="Helical" evidence="7">
    <location>
        <begin position="224"/>
        <end position="245"/>
    </location>
</feature>
<feature type="transmembrane region" description="Helical" evidence="7">
    <location>
        <begin position="111"/>
        <end position="131"/>
    </location>
</feature>
<feature type="transmembrane region" description="Helical" evidence="7">
    <location>
        <begin position="476"/>
        <end position="501"/>
    </location>
</feature>
<feature type="transmembrane region" description="Helical" evidence="7">
    <location>
        <begin position="442"/>
        <end position="464"/>
    </location>
</feature>
<comment type="similarity">
    <text evidence="2">Belongs to the monovalent cation:proton antiporter 1 (CPA1) transporter (TC 2.A.36) family.</text>
</comment>
<keyword evidence="10" id="KW-1185">Reference proteome</keyword>
<feature type="transmembrane region" description="Helical" evidence="7">
    <location>
        <begin position="286"/>
        <end position="309"/>
    </location>
</feature>
<feature type="region of interest" description="Disordered" evidence="6">
    <location>
        <begin position="566"/>
        <end position="589"/>
    </location>
</feature>
<feature type="domain" description="Cation/H+ exchanger transmembrane" evidence="8">
    <location>
        <begin position="153"/>
        <end position="534"/>
    </location>
</feature>
<dbReference type="InterPro" id="IPR051843">
    <property type="entry name" value="CPA1_transporter"/>
</dbReference>
<feature type="compositionally biased region" description="Basic and acidic residues" evidence="6">
    <location>
        <begin position="580"/>
        <end position="589"/>
    </location>
</feature>
<evidence type="ECO:0000313" key="10">
    <source>
        <dbReference type="Proteomes" id="UP001431783"/>
    </source>
</evidence>
<sequence>MSVIPDMKESFSERGMDNLGFQSQIDAEKPRKKSILVKSGCHNEGAERKHSMGTGHVNIVEASSPNSLSDSQSCWHLFCSRFRKTEVENHWEPKPWQFLCPYPFCPTYRQFARLIALLLLGILTYLILYSIFEEPVAPGGKLFTLILLTICSYLAGYLVSLIMLPGLIGMLCVGLIFQNTGIVNIDDSYSEITKNLRIAALVIILIRAGLDLDPDAMKRLKLTVLKLSLGPWTIEVITIALMMHYLVDFPWWWASLMGIVVAAVAPAVVVSCIFRLRAKGYGVVKGIPTLILAASSICDSISVAIFGIVRSIMFSDESITFLLLIGTASIFGGIFIGIVYGILIKYIPESHDPFMVPLRILLLLGGGMIALFGSEYLGYGGAGPLGCVAAAFTAIYFWTKQGWDIEDNPAATAFDIFWIMCEPVLFGVTGTQLKISELSGDIVVISFGILMVGIIVRIIATIVIGSGSGLNVKEKLFVSLSLIPKATVQAALGPVTLSLVAADSIEHTYARRLLMISLLSIILATPLGALSISLTGKWLLTKTKFPEFKRGSRKFSLRDISIKGEECSDPEEDVENFPKSNDEIKPSKI</sequence>
<reference evidence="9 10" key="1">
    <citation type="submission" date="2023-03" db="EMBL/GenBank/DDBJ databases">
        <title>Genome insight into feeding habits of ladybird beetles.</title>
        <authorList>
            <person name="Li H.-S."/>
            <person name="Huang Y.-H."/>
            <person name="Pang H."/>
        </authorList>
    </citation>
    <scope>NUCLEOTIDE SEQUENCE [LARGE SCALE GENOMIC DNA]</scope>
    <source>
        <strain evidence="9">SYSU_2023b</strain>
        <tissue evidence="9">Whole body</tissue>
    </source>
</reference>
<comment type="subcellular location">
    <subcellularLocation>
        <location evidence="1">Membrane</location>
        <topology evidence="1">Multi-pass membrane protein</topology>
    </subcellularLocation>
</comment>
<dbReference type="AlphaFoldDB" id="A0AAW1UDL8"/>
<evidence type="ECO:0000259" key="8">
    <source>
        <dbReference type="Pfam" id="PF00999"/>
    </source>
</evidence>
<feature type="transmembrane region" description="Helical" evidence="7">
    <location>
        <begin position="356"/>
        <end position="373"/>
    </location>
</feature>
<feature type="transmembrane region" description="Helical" evidence="7">
    <location>
        <begin position="410"/>
        <end position="430"/>
    </location>
</feature>
<dbReference type="Pfam" id="PF00999">
    <property type="entry name" value="Na_H_Exchanger"/>
    <property type="match status" value="1"/>
</dbReference>
<dbReference type="GO" id="GO:1902600">
    <property type="term" value="P:proton transmembrane transport"/>
    <property type="evidence" value="ECO:0007669"/>
    <property type="project" value="InterPro"/>
</dbReference>
<dbReference type="Proteomes" id="UP001431783">
    <property type="component" value="Unassembled WGS sequence"/>
</dbReference>
<evidence type="ECO:0000256" key="6">
    <source>
        <dbReference type="SAM" id="MobiDB-lite"/>
    </source>
</evidence>
<dbReference type="PANTHER" id="PTHR31102:SF1">
    <property type="entry name" value="CATION_H+ EXCHANGER DOMAIN-CONTAINING PROTEIN"/>
    <property type="match status" value="1"/>
</dbReference>
<evidence type="ECO:0000256" key="2">
    <source>
        <dbReference type="ARBA" id="ARBA00007367"/>
    </source>
</evidence>
<feature type="transmembrane region" description="Helical" evidence="7">
    <location>
        <begin position="379"/>
        <end position="398"/>
    </location>
</feature>
<evidence type="ECO:0000256" key="4">
    <source>
        <dbReference type="ARBA" id="ARBA00022989"/>
    </source>
</evidence>
<proteinExistence type="inferred from homology"/>
<evidence type="ECO:0000256" key="5">
    <source>
        <dbReference type="ARBA" id="ARBA00023136"/>
    </source>
</evidence>
<comment type="caution">
    <text evidence="9">The sequence shown here is derived from an EMBL/GenBank/DDBJ whole genome shotgun (WGS) entry which is preliminary data.</text>
</comment>
<evidence type="ECO:0000256" key="7">
    <source>
        <dbReference type="SAM" id="Phobius"/>
    </source>
</evidence>
<keyword evidence="5 7" id="KW-0472">Membrane</keyword>
<name>A0AAW1UDL8_9CUCU</name>
<dbReference type="PANTHER" id="PTHR31102">
    <property type="match status" value="1"/>
</dbReference>
<accession>A0AAW1UDL8</accession>
<dbReference type="GO" id="GO:0015297">
    <property type="term" value="F:antiporter activity"/>
    <property type="evidence" value="ECO:0007669"/>
    <property type="project" value="InterPro"/>
</dbReference>
<gene>
    <name evidence="9" type="ORF">WA026_004068</name>
</gene>
<dbReference type="EMBL" id="JARQZJ010000061">
    <property type="protein sequence ID" value="KAK9879223.1"/>
    <property type="molecule type" value="Genomic_DNA"/>
</dbReference>
<evidence type="ECO:0000256" key="3">
    <source>
        <dbReference type="ARBA" id="ARBA00022692"/>
    </source>
</evidence>
<feature type="transmembrane region" description="Helical" evidence="7">
    <location>
        <begin position="143"/>
        <end position="176"/>
    </location>
</feature>
<keyword evidence="4 7" id="KW-1133">Transmembrane helix</keyword>
<feature type="transmembrane region" description="Helical" evidence="7">
    <location>
        <begin position="251"/>
        <end position="274"/>
    </location>
</feature>
<dbReference type="GO" id="GO:0016020">
    <property type="term" value="C:membrane"/>
    <property type="evidence" value="ECO:0007669"/>
    <property type="project" value="UniProtKB-SubCell"/>
</dbReference>
<evidence type="ECO:0000256" key="1">
    <source>
        <dbReference type="ARBA" id="ARBA00004141"/>
    </source>
</evidence>
<dbReference type="InterPro" id="IPR038770">
    <property type="entry name" value="Na+/solute_symporter_sf"/>
</dbReference>
<feature type="transmembrane region" description="Helical" evidence="7">
    <location>
        <begin position="513"/>
        <end position="540"/>
    </location>
</feature>
<feature type="transmembrane region" description="Helical" evidence="7">
    <location>
        <begin position="321"/>
        <end position="344"/>
    </location>
</feature>
<organism evidence="9 10">
    <name type="scientific">Henosepilachna vigintioctopunctata</name>
    <dbReference type="NCBI Taxonomy" id="420089"/>
    <lineage>
        <taxon>Eukaryota</taxon>
        <taxon>Metazoa</taxon>
        <taxon>Ecdysozoa</taxon>
        <taxon>Arthropoda</taxon>
        <taxon>Hexapoda</taxon>
        <taxon>Insecta</taxon>
        <taxon>Pterygota</taxon>
        <taxon>Neoptera</taxon>
        <taxon>Endopterygota</taxon>
        <taxon>Coleoptera</taxon>
        <taxon>Polyphaga</taxon>
        <taxon>Cucujiformia</taxon>
        <taxon>Coccinelloidea</taxon>
        <taxon>Coccinellidae</taxon>
        <taxon>Epilachninae</taxon>
        <taxon>Epilachnini</taxon>
        <taxon>Henosepilachna</taxon>
    </lineage>
</organism>
<evidence type="ECO:0000313" key="9">
    <source>
        <dbReference type="EMBL" id="KAK9879223.1"/>
    </source>
</evidence>
<dbReference type="Gene3D" id="1.20.1530.20">
    <property type="match status" value="1"/>
</dbReference>